<proteinExistence type="predicted"/>
<dbReference type="Proteomes" id="UP001143810">
    <property type="component" value="Unassembled WGS sequence"/>
</dbReference>
<gene>
    <name evidence="1" type="ORF">M1B78_15065</name>
</gene>
<evidence type="ECO:0000313" key="1">
    <source>
        <dbReference type="EMBL" id="MCR6509443.1"/>
    </source>
</evidence>
<protein>
    <submittedName>
        <fullName evidence="1">Uncharacterized protein</fullName>
    </submittedName>
</protein>
<evidence type="ECO:0000313" key="2">
    <source>
        <dbReference type="Proteomes" id="UP001143810"/>
    </source>
</evidence>
<accession>A0A9X2P0U7</accession>
<reference evidence="1" key="2">
    <citation type="submission" date="2022-04" db="EMBL/GenBank/DDBJ databases">
        <authorList>
            <person name="Fokt H."/>
            <person name="Baines J."/>
        </authorList>
    </citation>
    <scope>NUCLEOTIDE SEQUENCE</scope>
    <source>
        <strain evidence="1">KH569_7</strain>
    </source>
</reference>
<organism evidence="1 2">
    <name type="scientific">Bacteroides muris</name>
    <name type="common">ex Fokt et al. 2023</name>
    <dbReference type="NCBI Taxonomy" id="2937417"/>
    <lineage>
        <taxon>Bacteria</taxon>
        <taxon>Pseudomonadati</taxon>
        <taxon>Bacteroidota</taxon>
        <taxon>Bacteroidia</taxon>
        <taxon>Bacteroidales</taxon>
        <taxon>Bacteroidaceae</taxon>
        <taxon>Bacteroides</taxon>
    </lineage>
</organism>
<dbReference type="EMBL" id="JAMZEE010000045">
    <property type="protein sequence ID" value="MCR6509443.1"/>
    <property type="molecule type" value="Genomic_DNA"/>
</dbReference>
<reference evidence="1" key="1">
    <citation type="journal article" date="2022" name="Arch. Microbiol.">
        <title>Bacteroides muris sp. nov. isolated from the cecum of wild-derived house mice.</title>
        <authorList>
            <person name="Fokt H."/>
            <person name="Unni R."/>
            <person name="Repnik U."/>
            <person name="Schmitz R.A."/>
            <person name="Bramkamp M."/>
            <person name="Baines J.F."/>
            <person name="Unterweger D."/>
        </authorList>
    </citation>
    <scope>NUCLEOTIDE SEQUENCE</scope>
    <source>
        <strain evidence="1">KH569_7</strain>
    </source>
</reference>
<dbReference type="RefSeq" id="WP_195483797.1">
    <property type="nucleotide sequence ID" value="NZ_JAMZEE010000045.1"/>
</dbReference>
<name>A0A9X2P0U7_9BACE</name>
<sequence>MCHIQHFNAFTPINKSVGKRLDTPSRYYVCRHAIMPTSRHDNMTTQNNDDISTWRHEVHPKLAKGEKHPTTTDSAADFLKRKSHSSLGRFLHAPLR</sequence>
<dbReference type="AlphaFoldDB" id="A0A9X2P0U7"/>
<comment type="caution">
    <text evidence="1">The sequence shown here is derived from an EMBL/GenBank/DDBJ whole genome shotgun (WGS) entry which is preliminary data.</text>
</comment>